<feature type="region of interest" description="Disordered" evidence="1">
    <location>
        <begin position="51"/>
        <end position="83"/>
    </location>
</feature>
<name>A0AAV1AFW4_VICFA</name>
<organism evidence="2 3">
    <name type="scientific">Vicia faba</name>
    <name type="common">Broad bean</name>
    <name type="synonym">Faba vulgaris</name>
    <dbReference type="NCBI Taxonomy" id="3906"/>
    <lineage>
        <taxon>Eukaryota</taxon>
        <taxon>Viridiplantae</taxon>
        <taxon>Streptophyta</taxon>
        <taxon>Embryophyta</taxon>
        <taxon>Tracheophyta</taxon>
        <taxon>Spermatophyta</taxon>
        <taxon>Magnoliopsida</taxon>
        <taxon>eudicotyledons</taxon>
        <taxon>Gunneridae</taxon>
        <taxon>Pentapetalae</taxon>
        <taxon>rosids</taxon>
        <taxon>fabids</taxon>
        <taxon>Fabales</taxon>
        <taxon>Fabaceae</taxon>
        <taxon>Papilionoideae</taxon>
        <taxon>50 kb inversion clade</taxon>
        <taxon>NPAAA clade</taxon>
        <taxon>Hologalegina</taxon>
        <taxon>IRL clade</taxon>
        <taxon>Fabeae</taxon>
        <taxon>Vicia</taxon>
    </lineage>
</organism>
<dbReference type="AlphaFoldDB" id="A0AAV1AFW4"/>
<proteinExistence type="predicted"/>
<evidence type="ECO:0000313" key="2">
    <source>
        <dbReference type="EMBL" id="CAI8607935.1"/>
    </source>
</evidence>
<feature type="compositionally biased region" description="Low complexity" evidence="1">
    <location>
        <begin position="65"/>
        <end position="81"/>
    </location>
</feature>
<keyword evidence="3" id="KW-1185">Reference proteome</keyword>
<reference evidence="2 3" key="1">
    <citation type="submission" date="2023-01" db="EMBL/GenBank/DDBJ databases">
        <authorList>
            <person name="Kreplak J."/>
        </authorList>
    </citation>
    <scope>NUCLEOTIDE SEQUENCE [LARGE SCALE GENOMIC DNA]</scope>
</reference>
<sequence>MHLCESKRERLRKEKHVLRKRMGSCVVANIKLKQIEDESKKSLQHRRKLLRAKHPTLSKSRRSSNTIQAAATNHNTTTTATSMQSQLCIRHTQPRITTPSNSRSLHFATQPLVSDSNCQPLYNAPTHLTPPLRVSDLVILFYFHDLILMLVYL</sequence>
<evidence type="ECO:0000313" key="3">
    <source>
        <dbReference type="Proteomes" id="UP001157006"/>
    </source>
</evidence>
<dbReference type="Proteomes" id="UP001157006">
    <property type="component" value="Chromosome 4"/>
</dbReference>
<evidence type="ECO:0000256" key="1">
    <source>
        <dbReference type="SAM" id="MobiDB-lite"/>
    </source>
</evidence>
<accession>A0AAV1AFW4</accession>
<dbReference type="EMBL" id="OX451739">
    <property type="protein sequence ID" value="CAI8607935.1"/>
    <property type="molecule type" value="Genomic_DNA"/>
</dbReference>
<protein>
    <submittedName>
        <fullName evidence="2">Uncharacterized protein</fullName>
    </submittedName>
</protein>
<feature type="compositionally biased region" description="Basic residues" evidence="1">
    <location>
        <begin position="51"/>
        <end position="62"/>
    </location>
</feature>
<gene>
    <name evidence="2" type="ORF">VFH_IV061080</name>
</gene>